<dbReference type="HOGENOM" id="CLU_1882025_0_0_3"/>
<reference evidence="2 3" key="1">
    <citation type="submission" date="2012-05" db="EMBL/GenBank/DDBJ databases">
        <title>Finished chromosome of genome of Chamaesiphon sp. PCC 6605.</title>
        <authorList>
            <consortium name="US DOE Joint Genome Institute"/>
            <person name="Gugger M."/>
            <person name="Coursin T."/>
            <person name="Rippka R."/>
            <person name="Tandeau De Marsac N."/>
            <person name="Huntemann M."/>
            <person name="Wei C.-L."/>
            <person name="Han J."/>
            <person name="Detter J.C."/>
            <person name="Han C."/>
            <person name="Tapia R."/>
            <person name="Chen A."/>
            <person name="Kyrpides N."/>
            <person name="Mavromatis K."/>
            <person name="Markowitz V."/>
            <person name="Szeto E."/>
            <person name="Ivanova N."/>
            <person name="Pagani I."/>
            <person name="Pati A."/>
            <person name="Goodwin L."/>
            <person name="Nordberg H.P."/>
            <person name="Cantor M.N."/>
            <person name="Hua S.X."/>
            <person name="Woyke T."/>
            <person name="Kerfeld C.A."/>
        </authorList>
    </citation>
    <scope>NUCLEOTIDE SEQUENCE [LARGE SCALE GENOMIC DNA]</scope>
    <source>
        <strain evidence="3">ATCC 27169 / PCC 6605</strain>
    </source>
</reference>
<dbReference type="OrthoDB" id="572733at2"/>
<organism evidence="2 3">
    <name type="scientific">Chamaesiphon minutus (strain ATCC 27169 / PCC 6605)</name>
    <dbReference type="NCBI Taxonomy" id="1173020"/>
    <lineage>
        <taxon>Bacteria</taxon>
        <taxon>Bacillati</taxon>
        <taxon>Cyanobacteriota</taxon>
        <taxon>Cyanophyceae</taxon>
        <taxon>Gomontiellales</taxon>
        <taxon>Chamaesiphonaceae</taxon>
        <taxon>Chamaesiphon</taxon>
    </lineage>
</organism>
<evidence type="ECO:0000313" key="3">
    <source>
        <dbReference type="Proteomes" id="UP000010366"/>
    </source>
</evidence>
<dbReference type="InterPro" id="IPR022516">
    <property type="entry name" value="CHP03798_Ocin"/>
</dbReference>
<evidence type="ECO:0000313" key="2">
    <source>
        <dbReference type="EMBL" id="AFY91728.1"/>
    </source>
</evidence>
<feature type="domain" description="Nif11" evidence="1">
    <location>
        <begin position="3"/>
        <end position="48"/>
    </location>
</feature>
<accession>K9UAS4</accession>
<dbReference type="eggNOG" id="ENOG5032ZYH">
    <property type="taxonomic scope" value="Bacteria"/>
</dbReference>
<proteinExistence type="predicted"/>
<sequence>MLSKSVRAFNDRVAASPELQTKLRAVTSPIDFLALAKSEGLDLSGQDFQTIAQQAYQQWLEQLAPKMREFFSRVHSTKELDERLKVSQSSTDVIALAQECGVELSADDLQQAATVAECIPGFSFEKLWFRGLGLSK</sequence>
<gene>
    <name evidence="2" type="ORF">Cha6605_0434</name>
</gene>
<evidence type="ECO:0000259" key="1">
    <source>
        <dbReference type="Pfam" id="PF07862"/>
    </source>
</evidence>
<dbReference type="KEGG" id="cmp:Cha6605_0434"/>
<protein>
    <submittedName>
        <fullName evidence="2">Bacteriocin propeptide, TIGR03798 family</fullName>
    </submittedName>
</protein>
<dbReference type="EMBL" id="CP003600">
    <property type="protein sequence ID" value="AFY91728.1"/>
    <property type="molecule type" value="Genomic_DNA"/>
</dbReference>
<dbReference type="Pfam" id="PF07862">
    <property type="entry name" value="Nif11"/>
    <property type="match status" value="1"/>
</dbReference>
<dbReference type="Proteomes" id="UP000010366">
    <property type="component" value="Chromosome"/>
</dbReference>
<dbReference type="AlphaFoldDB" id="K9UAS4"/>
<dbReference type="InterPro" id="IPR012903">
    <property type="entry name" value="Nif11"/>
</dbReference>
<keyword evidence="3" id="KW-1185">Reference proteome</keyword>
<dbReference type="RefSeq" id="WP_015157922.1">
    <property type="nucleotide sequence ID" value="NC_019697.1"/>
</dbReference>
<name>K9UAS4_CHAP6</name>
<dbReference type="NCBIfam" id="TIGR03798">
    <property type="entry name" value="leader_Nif11"/>
    <property type="match status" value="1"/>
</dbReference>